<feature type="signal peptide" evidence="1">
    <location>
        <begin position="1"/>
        <end position="18"/>
    </location>
</feature>
<keyword evidence="1" id="KW-0732">Signal</keyword>
<dbReference type="EMBL" id="QYUP01000116">
    <property type="protein sequence ID" value="RJG15531.1"/>
    <property type="molecule type" value="Genomic_DNA"/>
</dbReference>
<dbReference type="OrthoDB" id="8780977at2"/>
<name>A0A418XSP0_9BURK</name>
<sequence>MIRPVLLTVLLLSPQAFAAAPVELERREATPQEVASFKEFYVSAPGQPVFSATRAPGARAWEVGAVVSGAPYRGLGALCRATKREFAYDARAPKESRWSERRTVRLAWLDRRAGCPAPARPAELAQRIPDAELIPLMNNYITLLQRARLLFSGNTSCAPLRSDRFALRSFDVSAPPFGKEELHGLVFENERGARATVWVKKRGAELLPWDVACSQ</sequence>
<dbReference type="Proteomes" id="UP000284006">
    <property type="component" value="Unassembled WGS sequence"/>
</dbReference>
<feature type="chain" id="PRO_5019511290" evidence="1">
    <location>
        <begin position="19"/>
        <end position="215"/>
    </location>
</feature>
<comment type="caution">
    <text evidence="2">The sequence shown here is derived from an EMBL/GenBank/DDBJ whole genome shotgun (WGS) entry which is preliminary data.</text>
</comment>
<accession>A0A418XSP0</accession>
<evidence type="ECO:0000313" key="2">
    <source>
        <dbReference type="EMBL" id="RJG15531.1"/>
    </source>
</evidence>
<gene>
    <name evidence="2" type="ORF">D3872_13020</name>
</gene>
<keyword evidence="3" id="KW-1185">Reference proteome</keyword>
<organism evidence="2 3">
    <name type="scientific">Massilia cavernae</name>
    <dbReference type="NCBI Taxonomy" id="2320864"/>
    <lineage>
        <taxon>Bacteria</taxon>
        <taxon>Pseudomonadati</taxon>
        <taxon>Pseudomonadota</taxon>
        <taxon>Betaproteobacteria</taxon>
        <taxon>Burkholderiales</taxon>
        <taxon>Oxalobacteraceae</taxon>
        <taxon>Telluria group</taxon>
        <taxon>Massilia</taxon>
    </lineage>
</organism>
<protein>
    <submittedName>
        <fullName evidence="2">Uncharacterized protein</fullName>
    </submittedName>
</protein>
<dbReference type="AlphaFoldDB" id="A0A418XSP0"/>
<proteinExistence type="predicted"/>
<evidence type="ECO:0000256" key="1">
    <source>
        <dbReference type="SAM" id="SignalP"/>
    </source>
</evidence>
<reference evidence="2 3" key="1">
    <citation type="submission" date="2018-09" db="EMBL/GenBank/DDBJ databases">
        <authorList>
            <person name="Zhu H."/>
        </authorList>
    </citation>
    <scope>NUCLEOTIDE SEQUENCE [LARGE SCALE GENOMIC DNA]</scope>
    <source>
        <strain evidence="2 3">K1S02-61</strain>
    </source>
</reference>
<evidence type="ECO:0000313" key="3">
    <source>
        <dbReference type="Proteomes" id="UP000284006"/>
    </source>
</evidence>
<dbReference type="RefSeq" id="WP_119811166.1">
    <property type="nucleotide sequence ID" value="NZ_QYUP01000116.1"/>
</dbReference>